<accession>A0A9W8AUU7</accession>
<reference evidence="3" key="1">
    <citation type="submission" date="2022-07" db="EMBL/GenBank/DDBJ databases">
        <title>Phylogenomic reconstructions and comparative analyses of Kickxellomycotina fungi.</title>
        <authorList>
            <person name="Reynolds N.K."/>
            <person name="Stajich J.E."/>
            <person name="Barry K."/>
            <person name="Grigoriev I.V."/>
            <person name="Crous P."/>
            <person name="Smith M.E."/>
        </authorList>
    </citation>
    <scope>NUCLEOTIDE SEQUENCE</scope>
    <source>
        <strain evidence="3">RSA 1196</strain>
    </source>
</reference>
<name>A0A9W8AUU7_9FUNG</name>
<dbReference type="EMBL" id="JANBPY010000010">
    <property type="protein sequence ID" value="KAJ1969991.1"/>
    <property type="molecule type" value="Genomic_DNA"/>
</dbReference>
<evidence type="ECO:0000313" key="3">
    <source>
        <dbReference type="EMBL" id="KAJ1969991.1"/>
    </source>
</evidence>
<keyword evidence="4" id="KW-1185">Reference proteome</keyword>
<feature type="transmembrane region" description="Helical" evidence="2">
    <location>
        <begin position="157"/>
        <end position="182"/>
    </location>
</feature>
<gene>
    <name evidence="3" type="ORF">IWQ62_000268</name>
</gene>
<evidence type="ECO:0000313" key="4">
    <source>
        <dbReference type="Proteomes" id="UP001150925"/>
    </source>
</evidence>
<feature type="transmembrane region" description="Helical" evidence="2">
    <location>
        <begin position="97"/>
        <end position="118"/>
    </location>
</feature>
<dbReference type="AlphaFoldDB" id="A0A9W8AUU7"/>
<protein>
    <submittedName>
        <fullName evidence="3">Uncharacterized protein</fullName>
    </submittedName>
</protein>
<keyword evidence="2" id="KW-1133">Transmembrane helix</keyword>
<proteinExistence type="predicted"/>
<evidence type="ECO:0000256" key="1">
    <source>
        <dbReference type="SAM" id="MobiDB-lite"/>
    </source>
</evidence>
<keyword evidence="2" id="KW-0812">Transmembrane</keyword>
<feature type="transmembrane region" description="Helical" evidence="2">
    <location>
        <begin position="31"/>
        <end position="52"/>
    </location>
</feature>
<feature type="compositionally biased region" description="Polar residues" evidence="1">
    <location>
        <begin position="271"/>
        <end position="293"/>
    </location>
</feature>
<keyword evidence="2" id="KW-0472">Membrane</keyword>
<dbReference type="Proteomes" id="UP001150925">
    <property type="component" value="Unassembled WGS sequence"/>
</dbReference>
<sequence length="409" mass="45958">MATENTVTVGPDFPNACYFPNQDNVLVSFQLARFFLFVALVVVVGPLSYRFVSWVYDWERDHKSLVEHLQDTADGLVYSFVVFVLGNYSHTLSGWTVLGYFVGLFGWALLGELPYLKVSLPTWRTWTKGAWITHLLAVVIVVGLAVVHFVWASQEGILWPWYIVGLVLGTAFIWVGAVISTVERRYVIPWRIRKEHPLYRTQCRGNGRRGVHEGYLSSASEDGPSTSLVTYPPPIADRKRIDPLQGSDLPPAEDNTPVVNGNSPVKPGTLDTHSLNPESEPPSTVSPHESTTHLVGTPLQPMEILDEVNPSPWQKGRTMWQAIDPWRQFQHRRKVAYTKPLHPCLKQRYGVHLHHWQIFYILAFFTRFPNVVSQICGGLVLGIFTHGGAAYGFDSLLEVDGEPALDSGE</sequence>
<evidence type="ECO:0000256" key="2">
    <source>
        <dbReference type="SAM" id="Phobius"/>
    </source>
</evidence>
<feature type="compositionally biased region" description="Polar residues" evidence="1">
    <location>
        <begin position="217"/>
        <end position="229"/>
    </location>
</feature>
<feature type="transmembrane region" description="Helical" evidence="2">
    <location>
        <begin position="130"/>
        <end position="151"/>
    </location>
</feature>
<organism evidence="3 4">
    <name type="scientific">Dispira parvispora</name>
    <dbReference type="NCBI Taxonomy" id="1520584"/>
    <lineage>
        <taxon>Eukaryota</taxon>
        <taxon>Fungi</taxon>
        <taxon>Fungi incertae sedis</taxon>
        <taxon>Zoopagomycota</taxon>
        <taxon>Kickxellomycotina</taxon>
        <taxon>Dimargaritomycetes</taxon>
        <taxon>Dimargaritales</taxon>
        <taxon>Dimargaritaceae</taxon>
        <taxon>Dispira</taxon>
    </lineage>
</organism>
<dbReference type="OrthoDB" id="441660at2759"/>
<feature type="region of interest" description="Disordered" evidence="1">
    <location>
        <begin position="210"/>
        <end position="293"/>
    </location>
</feature>
<comment type="caution">
    <text evidence="3">The sequence shown here is derived from an EMBL/GenBank/DDBJ whole genome shotgun (WGS) entry which is preliminary data.</text>
</comment>